<protein>
    <submittedName>
        <fullName evidence="12">TonB-dependent receptor</fullName>
    </submittedName>
</protein>
<evidence type="ECO:0000256" key="2">
    <source>
        <dbReference type="ARBA" id="ARBA00022448"/>
    </source>
</evidence>
<evidence type="ECO:0000259" key="10">
    <source>
        <dbReference type="Pfam" id="PF07715"/>
    </source>
</evidence>
<evidence type="ECO:0000256" key="5">
    <source>
        <dbReference type="ARBA" id="ARBA00022729"/>
    </source>
</evidence>
<dbReference type="InterPro" id="IPR037066">
    <property type="entry name" value="Plug_dom_sf"/>
</dbReference>
<comment type="caution">
    <text evidence="12">The sequence shown here is derived from an EMBL/GenBank/DDBJ whole genome shotgun (WGS) entry which is preliminary data.</text>
</comment>
<evidence type="ECO:0000256" key="1">
    <source>
        <dbReference type="ARBA" id="ARBA00004571"/>
    </source>
</evidence>
<dbReference type="InterPro" id="IPR039426">
    <property type="entry name" value="TonB-dep_rcpt-like"/>
</dbReference>
<dbReference type="InterPro" id="IPR012910">
    <property type="entry name" value="Plug_dom"/>
</dbReference>
<feature type="domain" description="Outer membrane protein beta-barrel" evidence="11">
    <location>
        <begin position="398"/>
        <end position="807"/>
    </location>
</feature>
<keyword evidence="4" id="KW-0812">Transmembrane</keyword>
<evidence type="ECO:0000256" key="3">
    <source>
        <dbReference type="ARBA" id="ARBA00022452"/>
    </source>
</evidence>
<feature type="compositionally biased region" description="Polar residues" evidence="8">
    <location>
        <begin position="849"/>
        <end position="868"/>
    </location>
</feature>
<keyword evidence="7" id="KW-0998">Cell outer membrane</keyword>
<dbReference type="Pfam" id="PF07715">
    <property type="entry name" value="Plug"/>
    <property type="match status" value="1"/>
</dbReference>
<dbReference type="Pfam" id="PF13620">
    <property type="entry name" value="CarboxypepD_reg"/>
    <property type="match status" value="1"/>
</dbReference>
<organism evidence="12 13">
    <name type="scientific">Rhodocytophaga aerolata</name>
    <dbReference type="NCBI Taxonomy" id="455078"/>
    <lineage>
        <taxon>Bacteria</taxon>
        <taxon>Pseudomonadati</taxon>
        <taxon>Bacteroidota</taxon>
        <taxon>Cytophagia</taxon>
        <taxon>Cytophagales</taxon>
        <taxon>Rhodocytophagaceae</taxon>
        <taxon>Rhodocytophaga</taxon>
    </lineage>
</organism>
<dbReference type="SUPFAM" id="SSF56935">
    <property type="entry name" value="Porins"/>
    <property type="match status" value="1"/>
</dbReference>
<dbReference type="InterPro" id="IPR008969">
    <property type="entry name" value="CarboxyPept-like_regulatory"/>
</dbReference>
<dbReference type="PANTHER" id="PTHR30069">
    <property type="entry name" value="TONB-DEPENDENT OUTER MEMBRANE RECEPTOR"/>
    <property type="match status" value="1"/>
</dbReference>
<dbReference type="Pfam" id="PF14905">
    <property type="entry name" value="OMP_b-brl_3"/>
    <property type="match status" value="1"/>
</dbReference>
<dbReference type="SUPFAM" id="SSF49464">
    <property type="entry name" value="Carboxypeptidase regulatory domain-like"/>
    <property type="match status" value="1"/>
</dbReference>
<evidence type="ECO:0000313" key="13">
    <source>
        <dbReference type="Proteomes" id="UP001168528"/>
    </source>
</evidence>
<keyword evidence="5 9" id="KW-0732">Signal</keyword>
<gene>
    <name evidence="12" type="ORF">Q0590_32025</name>
</gene>
<evidence type="ECO:0000256" key="9">
    <source>
        <dbReference type="SAM" id="SignalP"/>
    </source>
</evidence>
<evidence type="ECO:0000256" key="7">
    <source>
        <dbReference type="ARBA" id="ARBA00023237"/>
    </source>
</evidence>
<feature type="signal peptide" evidence="9">
    <location>
        <begin position="1"/>
        <end position="19"/>
    </location>
</feature>
<feature type="chain" id="PRO_5046156044" evidence="9">
    <location>
        <begin position="20"/>
        <end position="993"/>
    </location>
</feature>
<accession>A0ABT8RFQ9</accession>
<dbReference type="PANTHER" id="PTHR30069:SF29">
    <property type="entry name" value="HEMOGLOBIN AND HEMOGLOBIN-HAPTOGLOBIN-BINDING PROTEIN 1-RELATED"/>
    <property type="match status" value="1"/>
</dbReference>
<dbReference type="EMBL" id="JAUKPO010000039">
    <property type="protein sequence ID" value="MDO1450946.1"/>
    <property type="molecule type" value="Genomic_DNA"/>
</dbReference>
<keyword evidence="3" id="KW-1134">Transmembrane beta strand</keyword>
<dbReference type="Gene3D" id="2.170.130.10">
    <property type="entry name" value="TonB-dependent receptor, plug domain"/>
    <property type="match status" value="1"/>
</dbReference>
<evidence type="ECO:0000313" key="12">
    <source>
        <dbReference type="EMBL" id="MDO1450946.1"/>
    </source>
</evidence>
<keyword evidence="13" id="KW-1185">Reference proteome</keyword>
<evidence type="ECO:0000256" key="8">
    <source>
        <dbReference type="SAM" id="MobiDB-lite"/>
    </source>
</evidence>
<keyword evidence="12" id="KW-0675">Receptor</keyword>
<feature type="domain" description="TonB-dependent receptor plug" evidence="10">
    <location>
        <begin position="154"/>
        <end position="243"/>
    </location>
</feature>
<evidence type="ECO:0000256" key="4">
    <source>
        <dbReference type="ARBA" id="ARBA00022692"/>
    </source>
</evidence>
<dbReference type="Gene3D" id="2.60.40.1120">
    <property type="entry name" value="Carboxypeptidase-like, regulatory domain"/>
    <property type="match status" value="1"/>
</dbReference>
<evidence type="ECO:0000259" key="11">
    <source>
        <dbReference type="Pfam" id="PF14905"/>
    </source>
</evidence>
<name>A0ABT8RFQ9_9BACT</name>
<dbReference type="RefSeq" id="WP_302041746.1">
    <property type="nucleotide sequence ID" value="NZ_JAUKPO010000039.1"/>
</dbReference>
<proteinExistence type="predicted"/>
<dbReference type="InterPro" id="IPR036942">
    <property type="entry name" value="Beta-barrel_TonB_sf"/>
</dbReference>
<dbReference type="InterPro" id="IPR041700">
    <property type="entry name" value="OMP_b-brl_3"/>
</dbReference>
<evidence type="ECO:0000256" key="6">
    <source>
        <dbReference type="ARBA" id="ARBA00023136"/>
    </source>
</evidence>
<feature type="region of interest" description="Disordered" evidence="8">
    <location>
        <begin position="814"/>
        <end position="877"/>
    </location>
</feature>
<comment type="subcellular location">
    <subcellularLocation>
        <location evidence="1">Cell outer membrane</location>
        <topology evidence="1">Multi-pass membrane protein</topology>
    </subcellularLocation>
</comment>
<dbReference type="Proteomes" id="UP001168528">
    <property type="component" value="Unassembled WGS sequence"/>
</dbReference>
<reference evidence="12" key="1">
    <citation type="submission" date="2023-07" db="EMBL/GenBank/DDBJ databases">
        <title>The genome sequence of Rhodocytophaga aerolata KACC 12507.</title>
        <authorList>
            <person name="Zhang X."/>
        </authorList>
    </citation>
    <scope>NUCLEOTIDE SEQUENCE</scope>
    <source>
        <strain evidence="12">KACC 12507</strain>
    </source>
</reference>
<keyword evidence="6" id="KW-0472">Membrane</keyword>
<dbReference type="Gene3D" id="2.40.170.20">
    <property type="entry name" value="TonB-dependent receptor, beta-barrel domain"/>
    <property type="match status" value="1"/>
</dbReference>
<sequence>MKKFFSVLGLLCCYHWMYAQTPASTSVPPSQVTASLASVAKGRISGTVTDAASNEPVPFATAALIPAGSKTPLDGAVADENGKFTISKVAAGEYKLAISFLGYEEKILDNITVSDSKGEVNLGTIQLNPTVQELKEITVQGQKNLIEEKVDRMVYNAENDATNRGGDAADVLRKVPMLSVDLDGNLSMRGSQNIRVLINNKPSTITAGSVADALKQIPADMIKSVEVITSPSAKYDAEGSGGIINIITKKNTLEGFSLNTDISAGTRGSNLGLNGSYRKGKMGFSLGGFGRSGYNILGSFENKQSTLDSLGNTVLSLQQADTQNKMLMGRYTLGWDYDINKNNYMNASVQLGTFNMNMLQDNLQTQTFVNGNFLNSSLRNVDMANLSATFDANLNYTHTFSKPGQEFSILTQYSRNNQTNNFINTILNEELTTESQLKNINESYNQEVTVELNYQTPIGKNQLLEVGGKDIMRKVISDFTYYTAEGENGEFVPVNNNSLTNVFNYNQNIMAGYLSYTWSFLKDYSLKAGTRYEYTTITADLENETEGFKIPSYGVLVPSINLSKKLKNGNTLKAAYNRRIQRPSLQFLNPNIQASNPLNITVGNPDLNPEYTNNFELSYGTFIKSTSLNFSAFARNTTGSIQSIRDVLEGDIIRTTYQNIGSENAYGMSVFANVNLSNKFSLNGGTDVYYAMQANNVADPLYNASNQGLVYSLRGFGNYNLSNGWGLQLFGFYRGRQVQLQGYRGGFGIYSLSVKKDFANKKGSIGFGAENFLTSAIKMHSELNSPVLDQSSTNVMRNMSFKVNLSYRIGKMNVGTPKRRKSVNNDDLKGGESNAGQETSSAPMGGGTQPQSSRSGQGQMPASGSPASPGTLPKATSLANVGTSAKGTGLSTDSTQAGQIDSAAITGKWTGKLAMFDATLNLKAEAAMLTGTMSTPMGEMAITNGKINGSAFSFTLSVNGNELRHEGTVENGRMLLSTELEGNLIKGSFTKTN</sequence>
<keyword evidence="2" id="KW-0813">Transport</keyword>